<evidence type="ECO:0000313" key="1">
    <source>
        <dbReference type="EMBL" id="CAD8076698.1"/>
    </source>
</evidence>
<keyword evidence="2" id="KW-1185">Reference proteome</keyword>
<dbReference type="AlphaFoldDB" id="A0A8S1M7T3"/>
<dbReference type="Proteomes" id="UP000692954">
    <property type="component" value="Unassembled WGS sequence"/>
</dbReference>
<comment type="caution">
    <text evidence="1">The sequence shown here is derived from an EMBL/GenBank/DDBJ whole genome shotgun (WGS) entry which is preliminary data.</text>
</comment>
<gene>
    <name evidence="1" type="ORF">PSON_ATCC_30995.1.T0350124</name>
</gene>
<protein>
    <submittedName>
        <fullName evidence="1">Uncharacterized protein</fullName>
    </submittedName>
</protein>
<dbReference type="EMBL" id="CAJJDN010000035">
    <property type="protein sequence ID" value="CAD8076698.1"/>
    <property type="molecule type" value="Genomic_DNA"/>
</dbReference>
<organism evidence="1 2">
    <name type="scientific">Paramecium sonneborni</name>
    <dbReference type="NCBI Taxonomy" id="65129"/>
    <lineage>
        <taxon>Eukaryota</taxon>
        <taxon>Sar</taxon>
        <taxon>Alveolata</taxon>
        <taxon>Ciliophora</taxon>
        <taxon>Intramacronucleata</taxon>
        <taxon>Oligohymenophorea</taxon>
        <taxon>Peniculida</taxon>
        <taxon>Parameciidae</taxon>
        <taxon>Paramecium</taxon>
    </lineage>
</organism>
<accession>A0A8S1M7T3</accession>
<reference evidence="1" key="1">
    <citation type="submission" date="2021-01" db="EMBL/GenBank/DDBJ databases">
        <authorList>
            <consortium name="Genoscope - CEA"/>
            <person name="William W."/>
        </authorList>
    </citation>
    <scope>NUCLEOTIDE SEQUENCE</scope>
</reference>
<name>A0A8S1M7T3_9CILI</name>
<sequence>MFNYKEKKQSQSFDDEDIFSIKSTVSKLKQEQKQEKFQIQKACIKSYLNDEQKFDEQNQRVREQNWKINLYEIQQNFQDDVIFVKKIFESFQKEFKLQYYSNKKCNSRKQLCCIEFNQYIMNKLFHSLKKKSQIVFGIFRRDKSKDKWYILYQYLQQLIEMQMSIQRPHTSTTRDISTSVFGQSRIEWHSPNKDLDWNQEKYIKQENEIIIEQSESPIQQKQKQVTVQQYKLISFAELIQSFRLSEGQYSVRNKSKCSCYGFSSVISTTDQVKQKFIQIGMNQLELQNEFHRNTVYSIHYLLNNGEKPNENQLKMISKYVSKYFQLMQFLSCLEFETPQFQILYKESGELLIQLVMNVGQMVFEQLLSNKLNKLIQKEQSHLFHNILRNYQSSLIFHIYKEIKKQNLPLQILIKNYEKSDPNLYYYWYIQQKQYNNNLFSD</sequence>
<proteinExistence type="predicted"/>
<evidence type="ECO:0000313" key="2">
    <source>
        <dbReference type="Proteomes" id="UP000692954"/>
    </source>
</evidence>